<dbReference type="FunFam" id="3.40.50.300:FF:000011">
    <property type="entry name" value="Putative ABC transporter ATP-binding component"/>
    <property type="match status" value="1"/>
</dbReference>
<gene>
    <name evidence="6" type="ORF">SAMN00790413_06252</name>
</gene>
<evidence type="ECO:0000256" key="1">
    <source>
        <dbReference type="ARBA" id="ARBA00022737"/>
    </source>
</evidence>
<organism evidence="6 7">
    <name type="scientific">Deinococcus hopiensis KR-140</name>
    <dbReference type="NCBI Taxonomy" id="695939"/>
    <lineage>
        <taxon>Bacteria</taxon>
        <taxon>Thermotogati</taxon>
        <taxon>Deinococcota</taxon>
        <taxon>Deinococci</taxon>
        <taxon>Deinococcales</taxon>
        <taxon>Deinococcaceae</taxon>
        <taxon>Deinococcus</taxon>
    </lineage>
</organism>
<dbReference type="AlphaFoldDB" id="A0A1W1VUD2"/>
<dbReference type="CDD" id="cd03221">
    <property type="entry name" value="ABCF_EF-3"/>
    <property type="match status" value="2"/>
</dbReference>
<evidence type="ECO:0000256" key="3">
    <source>
        <dbReference type="ARBA" id="ARBA00022840"/>
    </source>
</evidence>
<dbReference type="InterPro" id="IPR003439">
    <property type="entry name" value="ABC_transporter-like_ATP-bd"/>
</dbReference>
<dbReference type="OrthoDB" id="9801441at2"/>
<reference evidence="6 7" key="1">
    <citation type="submission" date="2017-04" db="EMBL/GenBank/DDBJ databases">
        <authorList>
            <person name="Afonso C.L."/>
            <person name="Miller P.J."/>
            <person name="Scott M.A."/>
            <person name="Spackman E."/>
            <person name="Goraichik I."/>
            <person name="Dimitrov K.M."/>
            <person name="Suarez D.L."/>
            <person name="Swayne D.E."/>
        </authorList>
    </citation>
    <scope>NUCLEOTIDE SEQUENCE [LARGE SCALE GENOMIC DNA]</scope>
    <source>
        <strain evidence="6 7">KR-140</strain>
    </source>
</reference>
<dbReference type="InterPro" id="IPR027417">
    <property type="entry name" value="P-loop_NTPase"/>
</dbReference>
<feature type="domain" description="ABC transporter" evidence="5">
    <location>
        <begin position="2"/>
        <end position="245"/>
    </location>
</feature>
<feature type="region of interest" description="Disordered" evidence="4">
    <location>
        <begin position="254"/>
        <end position="285"/>
    </location>
</feature>
<dbReference type="InterPro" id="IPR017871">
    <property type="entry name" value="ABC_transporter-like_CS"/>
</dbReference>
<dbReference type="STRING" id="695939.SAMN00790413_06252"/>
<dbReference type="GO" id="GO:0016887">
    <property type="term" value="F:ATP hydrolysis activity"/>
    <property type="evidence" value="ECO:0007669"/>
    <property type="project" value="InterPro"/>
</dbReference>
<keyword evidence="3" id="KW-0067">ATP-binding</keyword>
<evidence type="ECO:0000313" key="6">
    <source>
        <dbReference type="EMBL" id="SMB96968.1"/>
    </source>
</evidence>
<protein>
    <submittedName>
        <fullName evidence="6">ATPase components of ABC transporters with duplicated ATPase domains</fullName>
    </submittedName>
</protein>
<dbReference type="InterPro" id="IPR003593">
    <property type="entry name" value="AAA+_ATPase"/>
</dbReference>
<proteinExistence type="predicted"/>
<evidence type="ECO:0000259" key="5">
    <source>
        <dbReference type="PROSITE" id="PS50893"/>
    </source>
</evidence>
<name>A0A1W1VUD2_9DEIO</name>
<dbReference type="PANTHER" id="PTHR19211:SF123">
    <property type="entry name" value="ABC TRANSPORTER"/>
    <property type="match status" value="1"/>
</dbReference>
<evidence type="ECO:0000256" key="2">
    <source>
        <dbReference type="ARBA" id="ARBA00022741"/>
    </source>
</evidence>
<keyword evidence="1" id="KW-0677">Repeat</keyword>
<dbReference type="PANTHER" id="PTHR19211">
    <property type="entry name" value="ATP-BINDING TRANSPORT PROTEIN-RELATED"/>
    <property type="match status" value="1"/>
</dbReference>
<dbReference type="Gene3D" id="3.40.50.300">
    <property type="entry name" value="P-loop containing nucleotide triphosphate hydrolases"/>
    <property type="match status" value="2"/>
</dbReference>
<dbReference type="Pfam" id="PF00005">
    <property type="entry name" value="ABC_tran"/>
    <property type="match status" value="2"/>
</dbReference>
<dbReference type="PROSITE" id="PS50893">
    <property type="entry name" value="ABC_TRANSPORTER_2"/>
    <property type="match status" value="2"/>
</dbReference>
<dbReference type="EMBL" id="FWWU01000010">
    <property type="protein sequence ID" value="SMB96968.1"/>
    <property type="molecule type" value="Genomic_DNA"/>
</dbReference>
<keyword evidence="7" id="KW-1185">Reference proteome</keyword>
<dbReference type="SMART" id="SM00382">
    <property type="entry name" value="AAA"/>
    <property type="match status" value="2"/>
</dbReference>
<sequence length="540" mass="58148">MLQLKNVSFGHADDLVLSDVTLDLNRGERLGLVGANGSGKTTLMRLMAGVLTPDQGHITGTARVAYLAQHAALRGTTVLDVLTPAALRDARAALDGATAHLERGSEADLLAFADAEEAYRQADGYGFEGRALAVLDGLSLQGDAAVDALSGGQMRRVMLARLLLTPADLYLLDEPTNHLDVDGAAWLEGWIQASPAAFMLASHDRAFLEAVTHRVAELERRTLSVYPGAYSAAMAIKAELRAAQQRDHAAYRRKRSALEEERLRRQSKARSANQYNHKRARDPDKLLAKGKAQNAQNVNASHAVMLERAAARLDASAPPKPYEDRQLIRLALADAPPGPVDVLQIRGLGVQRNRCTILRSIDLQVRRGDRIALIGANGSGKSTLLAALTSDAPCAGFRRTGEVRWGQNLTQYWAGQQGEELGGLITIEDALLGANPKLTPHQVHEVAAQLGVPGGPGGLVAHLSGGQRTRLTLARLSVTRAQVLILDEPTNHLDLPAIEALETLLLTFPGTLLLASHDRALVERVATRRWLVRDQAVTEA</sequence>
<dbReference type="SUPFAM" id="SSF52540">
    <property type="entry name" value="P-loop containing nucleoside triphosphate hydrolases"/>
    <property type="match status" value="2"/>
</dbReference>
<dbReference type="InterPro" id="IPR050611">
    <property type="entry name" value="ABCF"/>
</dbReference>
<dbReference type="GO" id="GO:0005524">
    <property type="term" value="F:ATP binding"/>
    <property type="evidence" value="ECO:0007669"/>
    <property type="project" value="UniProtKB-KW"/>
</dbReference>
<keyword evidence="2" id="KW-0547">Nucleotide-binding</keyword>
<feature type="domain" description="ABC transporter" evidence="5">
    <location>
        <begin position="343"/>
        <end position="540"/>
    </location>
</feature>
<evidence type="ECO:0000256" key="4">
    <source>
        <dbReference type="SAM" id="MobiDB-lite"/>
    </source>
</evidence>
<evidence type="ECO:0000313" key="7">
    <source>
        <dbReference type="Proteomes" id="UP000192582"/>
    </source>
</evidence>
<dbReference type="Proteomes" id="UP000192582">
    <property type="component" value="Unassembled WGS sequence"/>
</dbReference>
<dbReference type="RefSeq" id="WP_084051107.1">
    <property type="nucleotide sequence ID" value="NZ_FWWU01000010.1"/>
</dbReference>
<accession>A0A1W1VUD2</accession>
<dbReference type="PROSITE" id="PS00211">
    <property type="entry name" value="ABC_TRANSPORTER_1"/>
    <property type="match status" value="2"/>
</dbReference>
<feature type="compositionally biased region" description="Basic and acidic residues" evidence="4">
    <location>
        <begin position="254"/>
        <end position="264"/>
    </location>
</feature>